<evidence type="ECO:0000313" key="1">
    <source>
        <dbReference type="EMBL" id="MCZ0807448.1"/>
    </source>
</evidence>
<dbReference type="EMBL" id="CP033464">
    <property type="protein sequence ID" value="QDX95233.1"/>
    <property type="molecule type" value="Genomic_DNA"/>
</dbReference>
<dbReference type="EMBL" id="PRKQ01000011">
    <property type="protein sequence ID" value="PPB03004.1"/>
    <property type="molecule type" value="Genomic_DNA"/>
</dbReference>
<dbReference type="AlphaFoldDB" id="A0A2S5HPB7"/>
<dbReference type="EMBL" id="JAPTNE010000013">
    <property type="protein sequence ID" value="MCZ0807448.1"/>
    <property type="molecule type" value="Genomic_DNA"/>
</dbReference>
<evidence type="ECO:0000313" key="5">
    <source>
        <dbReference type="Proteomes" id="UP000319432"/>
    </source>
</evidence>
<evidence type="ECO:0000313" key="4">
    <source>
        <dbReference type="Proteomes" id="UP000239759"/>
    </source>
</evidence>
<sequence>MTTIVCQKCGDIIEHLESPQVKTLYGLCDCPCHQHDNEHE</sequence>
<reference evidence="2 4" key="1">
    <citation type="submission" date="2018-02" db="EMBL/GenBank/DDBJ databases">
        <title>Comparative analysis of genomes of three Brevibacillus laterosporus strains producers of potent antimicrobials isolated from silage.</title>
        <authorList>
            <person name="Kojic M."/>
            <person name="Miljkovic M."/>
            <person name="Studholme D."/>
            <person name="Filipic B."/>
        </authorList>
    </citation>
    <scope>NUCLEOTIDE SEQUENCE [LARGE SCALE GENOMIC DNA]</scope>
    <source>
        <strain evidence="2 4">BGSP11</strain>
    </source>
</reference>
<accession>A0A2S5HPB7</accession>
<dbReference type="Proteomes" id="UP000239759">
    <property type="component" value="Unassembled WGS sequence"/>
</dbReference>
<dbReference type="Proteomes" id="UP001077662">
    <property type="component" value="Unassembled WGS sequence"/>
</dbReference>
<dbReference type="Proteomes" id="UP000319432">
    <property type="component" value="Chromosome"/>
</dbReference>
<dbReference type="Pfam" id="PF13790">
    <property type="entry name" value="SR1P"/>
    <property type="match status" value="1"/>
</dbReference>
<dbReference type="GeneID" id="61077288"/>
<keyword evidence="5" id="KW-1185">Reference proteome</keyword>
<evidence type="ECO:0000313" key="3">
    <source>
        <dbReference type="EMBL" id="QDX95233.1"/>
    </source>
</evidence>
<proteinExistence type="predicted"/>
<dbReference type="OrthoDB" id="2971595at2"/>
<organism evidence="1 6">
    <name type="scientific">Brevibacillus laterosporus</name>
    <name type="common">Bacillus laterosporus</name>
    <dbReference type="NCBI Taxonomy" id="1465"/>
    <lineage>
        <taxon>Bacteria</taxon>
        <taxon>Bacillati</taxon>
        <taxon>Bacillota</taxon>
        <taxon>Bacilli</taxon>
        <taxon>Bacillales</taxon>
        <taxon>Paenibacillaceae</taxon>
        <taxon>Brevibacillus</taxon>
    </lineage>
</organism>
<protein>
    <submittedName>
        <fullName evidence="1">GapA-binding peptide SR1P</fullName>
    </submittedName>
</protein>
<gene>
    <name evidence="2" type="ORF">C4A77_11135</name>
    <name evidence="3" type="ORF">EEL30_24800</name>
    <name evidence="1" type="ORF">O0554_11035</name>
</gene>
<dbReference type="InterPro" id="IPR025236">
    <property type="entry name" value="SR1P"/>
</dbReference>
<reference evidence="3 5" key="2">
    <citation type="submission" date="2018-11" db="EMBL/GenBank/DDBJ databases">
        <title>Phylogenetic determinants of toxin gene distribution in genomes of Brevibacillus laterosporus.</title>
        <authorList>
            <person name="Glare T.R."/>
            <person name="Durrant A."/>
            <person name="Berry C."/>
            <person name="Palma L."/>
            <person name="Ormskirk M."/>
            <person name="Cox M.O."/>
        </authorList>
    </citation>
    <scope>NUCLEOTIDE SEQUENCE [LARGE SCALE GENOMIC DNA]</scope>
    <source>
        <strain evidence="3 5">1821L</strain>
    </source>
</reference>
<name>A0A2S5HPB7_BRELA</name>
<evidence type="ECO:0000313" key="2">
    <source>
        <dbReference type="EMBL" id="PPB03004.1"/>
    </source>
</evidence>
<dbReference type="RefSeq" id="WP_081476759.1">
    <property type="nucleotide sequence ID" value="NZ_CP011074.1"/>
</dbReference>
<reference evidence="1" key="3">
    <citation type="submission" date="2022-09" db="EMBL/GenBank/DDBJ databases">
        <title>Genome analysis and characterization of larvicidal activity of Brevibacillus strains.</title>
        <authorList>
            <person name="Patrusheva E.V."/>
            <person name="Izotova A.O."/>
            <person name="Toshchakov S.V."/>
            <person name="Sineoky S.P."/>
        </authorList>
    </citation>
    <scope>NUCLEOTIDE SEQUENCE</scope>
    <source>
        <strain evidence="1">VKPM_B-13247</strain>
    </source>
</reference>
<evidence type="ECO:0000313" key="6">
    <source>
        <dbReference type="Proteomes" id="UP001077662"/>
    </source>
</evidence>